<evidence type="ECO:0000256" key="2">
    <source>
        <dbReference type="ARBA" id="ARBA00005623"/>
    </source>
</evidence>
<dbReference type="InterPro" id="IPR029061">
    <property type="entry name" value="THDP-binding"/>
</dbReference>
<evidence type="ECO:0000256" key="3">
    <source>
        <dbReference type="ARBA" id="ARBA00023052"/>
    </source>
</evidence>
<dbReference type="AlphaFoldDB" id="A0A1S6HPX9"/>
<comment type="similarity">
    <text evidence="2">Belongs to the XFP family.</text>
</comment>
<dbReference type="Gene3D" id="3.40.50.920">
    <property type="match status" value="1"/>
</dbReference>
<evidence type="ECO:0000256" key="4">
    <source>
        <dbReference type="ARBA" id="ARBA00023239"/>
    </source>
</evidence>
<dbReference type="STRING" id="225848.Sps_02395"/>
<dbReference type="InterPro" id="IPR009014">
    <property type="entry name" value="Transketo_C/PFOR_II"/>
</dbReference>
<sequence>MGLFMSQQQEIGALKKFVRATNFLATSQIYLKNNVLHKRALAHTDIKPRLLGHWGTCPGINFVYANINRLIVKNNRSFVYLVGPGHGFPAVQANLFMEGSLSHYYPETIPYNEEGITDICQKFSAAYGYPSHANPEAPGQILEGGELGYSLSVAWGAVLDNPGLIAACLIGDGESETGPLAASWYANRLVDPATNGAVLPIVHINGYKISGPTRMGRMSHEELDLEFRGLGYHPIIVDDELEEDVYVQMINAMDKSYEMITDIQKRARSGEDVVKPRWPVILMRTAKGWTGTAQYNGKKLEGNCESHQVIVNKCASDRGHLDALDTWLASYKFNELYSINDKGELIFDEEIQSLLPPKELTCGRQHLSYGGEVVRALTNPDLSKLAYGPETPRGTRGHSMYKMGEWMRDAMKLNRDQRNLRIFSPDETYSNQLQAVFEETDRAWQWPIEEWDQDMARDGRVIELLSENLLFGMMHGYTVTGRHAMFPTYESFSQVVSSMADQYCKYVYASQGVHFRKPVPSCNVVLSSLLERQDHNGYSHQNPSFLGAMLEKHPKIISAYLPADGNSTLVYTERAYADRDKLNILVAGKKDLPQWLSLDEARQQAKDGVMVWDFASDDNPDVVLVGCGDYVTQEAMASLVLIREILPRVRIRFVSVTELTSSGLGSLDFQSKPWLMDEVFTSDKGVIFNYHGYPNTIKKLVFDYKGSDRFRIKGYEEEGSTTTPFDMGVRNGTSRYHLVIDMAYKLFQQGVIDETQHVTITTDMLQRLVEHRNYIKANGVDPISLENWVWTR</sequence>
<dbReference type="InterPro" id="IPR019789">
    <property type="entry name" value="Xul5P/Fru6P_PKetolase_ThDP_BS"/>
</dbReference>
<dbReference type="InterPro" id="IPR018970">
    <property type="entry name" value="Xul5P/Fru6P_PKetolase_N"/>
</dbReference>
<dbReference type="GO" id="GO:0005975">
    <property type="term" value="P:carbohydrate metabolic process"/>
    <property type="evidence" value="ECO:0007669"/>
    <property type="project" value="InterPro"/>
</dbReference>
<gene>
    <name evidence="7" type="ORF">Sps_02395</name>
</gene>
<dbReference type="PROSITE" id="PS60002">
    <property type="entry name" value="PHOSPHOKETOLASE_1"/>
    <property type="match status" value="1"/>
</dbReference>
<dbReference type="GO" id="GO:0050193">
    <property type="term" value="F:phosphoketolase activity"/>
    <property type="evidence" value="ECO:0007669"/>
    <property type="project" value="UniProtKB-EC"/>
</dbReference>
<name>A0A1S6HPX9_9GAMM</name>
<dbReference type="Gene3D" id="3.40.50.970">
    <property type="match status" value="2"/>
</dbReference>
<dbReference type="EMBL" id="CP014782">
    <property type="protein sequence ID" value="AQS37549.1"/>
    <property type="molecule type" value="Genomic_DNA"/>
</dbReference>
<reference evidence="7 8" key="1">
    <citation type="submission" date="2016-03" db="EMBL/GenBank/DDBJ databases">
        <title>Complete genome sequence of Shewanella psychrophila WP2, a deep sea bacterium isolated from west Pacific sediment.</title>
        <authorList>
            <person name="Xu G."/>
            <person name="Jian H."/>
        </authorList>
    </citation>
    <scope>NUCLEOTIDE SEQUENCE [LARGE SCALE GENOMIC DNA]</scope>
    <source>
        <strain evidence="7 8">WP2</strain>
    </source>
</reference>
<proteinExistence type="inferred from homology"/>
<dbReference type="NCBIfam" id="NF003616">
    <property type="entry name" value="PRK05261.1-1"/>
    <property type="match status" value="1"/>
</dbReference>
<keyword evidence="3" id="KW-0786">Thiamine pyrophosphate</keyword>
<dbReference type="Proteomes" id="UP000189545">
    <property type="component" value="Chromosome"/>
</dbReference>
<evidence type="ECO:0000256" key="1">
    <source>
        <dbReference type="ARBA" id="ARBA00001964"/>
    </source>
</evidence>
<dbReference type="InterPro" id="IPR019790">
    <property type="entry name" value="Xul5P/Fru6P_PKetolase_CS"/>
</dbReference>
<dbReference type="Pfam" id="PF09364">
    <property type="entry name" value="XFP_N"/>
    <property type="match status" value="1"/>
</dbReference>
<protein>
    <submittedName>
        <fullName evidence="7">Phosphoketolase</fullName>
        <ecNumber evidence="7">4.1.2.9</ecNumber>
    </submittedName>
</protein>
<evidence type="ECO:0000259" key="6">
    <source>
        <dbReference type="Pfam" id="PF09364"/>
    </source>
</evidence>
<organism evidence="7 8">
    <name type="scientific">Shewanella psychrophila</name>
    <dbReference type="NCBI Taxonomy" id="225848"/>
    <lineage>
        <taxon>Bacteria</taxon>
        <taxon>Pseudomonadati</taxon>
        <taxon>Pseudomonadota</taxon>
        <taxon>Gammaproteobacteria</taxon>
        <taxon>Alteromonadales</taxon>
        <taxon>Shewanellaceae</taxon>
        <taxon>Shewanella</taxon>
    </lineage>
</organism>
<dbReference type="PANTHER" id="PTHR31273">
    <property type="entry name" value="PHOSPHOKETOLASE-RELATED"/>
    <property type="match status" value="1"/>
</dbReference>
<dbReference type="KEGG" id="spsw:Sps_02395"/>
<dbReference type="PANTHER" id="PTHR31273:SF0">
    <property type="entry name" value="PHOSPHOKETOLASE-RELATED"/>
    <property type="match status" value="1"/>
</dbReference>
<evidence type="ECO:0000313" key="7">
    <source>
        <dbReference type="EMBL" id="AQS37549.1"/>
    </source>
</evidence>
<dbReference type="SUPFAM" id="SSF52518">
    <property type="entry name" value="Thiamin diphosphate-binding fold (THDP-binding)"/>
    <property type="match status" value="2"/>
</dbReference>
<evidence type="ECO:0000259" key="5">
    <source>
        <dbReference type="Pfam" id="PF09363"/>
    </source>
</evidence>
<evidence type="ECO:0000313" key="8">
    <source>
        <dbReference type="Proteomes" id="UP000189545"/>
    </source>
</evidence>
<feature type="domain" description="Xylulose 5-phosphate/Fructose 6-phosphate phosphoketolase C-terminal" evidence="5">
    <location>
        <begin position="589"/>
        <end position="790"/>
    </location>
</feature>
<keyword evidence="8" id="KW-1185">Reference proteome</keyword>
<dbReference type="EC" id="4.1.2.9" evidence="7"/>
<dbReference type="Pfam" id="PF03894">
    <property type="entry name" value="XFP"/>
    <property type="match status" value="1"/>
</dbReference>
<accession>A0A1S6HPX9</accession>
<feature type="domain" description="Xylulose 5-phosphate/Fructose 6-phosphate phosphoketolase N-terminal" evidence="6">
    <location>
        <begin position="8"/>
        <end position="372"/>
    </location>
</feature>
<comment type="cofactor">
    <cofactor evidence="1">
        <name>thiamine diphosphate</name>
        <dbReference type="ChEBI" id="CHEBI:58937"/>
    </cofactor>
</comment>
<dbReference type="Pfam" id="PF09363">
    <property type="entry name" value="XFP_C"/>
    <property type="match status" value="1"/>
</dbReference>
<dbReference type="PIRSF" id="PIRSF017245">
    <property type="entry name" value="Phosphoketolase"/>
    <property type="match status" value="1"/>
</dbReference>
<keyword evidence="4 7" id="KW-0456">Lyase</keyword>
<dbReference type="InterPro" id="IPR005593">
    <property type="entry name" value="Xul5P/Fru6P_PKetolase"/>
</dbReference>
<dbReference type="PROSITE" id="PS60003">
    <property type="entry name" value="PHOSPHOKETOLASE_2"/>
    <property type="match status" value="1"/>
</dbReference>
<dbReference type="InterPro" id="IPR018969">
    <property type="entry name" value="Xul5P/Fru6P_PKetolase_C"/>
</dbReference>